<keyword evidence="9 10" id="KW-0762">Sugar transport</keyword>
<evidence type="ECO:0000313" key="9">
    <source>
        <dbReference type="RefSeq" id="XP_030385414.1"/>
    </source>
</evidence>
<protein>
    <submittedName>
        <fullName evidence="9 10">Proton-associated sugar transporter A</fullName>
    </submittedName>
</protein>
<dbReference type="InterPro" id="IPR036259">
    <property type="entry name" value="MFS_trans_sf"/>
</dbReference>
<accession>A0A6J2UAP1</accession>
<dbReference type="AlphaFoldDB" id="A0A6J2UAP1"/>
<keyword evidence="5 7" id="KW-0472">Membrane</keyword>
<dbReference type="RefSeq" id="XP_030385416.1">
    <property type="nucleotide sequence ID" value="XM_030529556.1"/>
</dbReference>
<feature type="transmembrane region" description="Helical" evidence="7">
    <location>
        <begin position="186"/>
        <end position="204"/>
    </location>
</feature>
<feature type="transmembrane region" description="Helical" evidence="7">
    <location>
        <begin position="120"/>
        <end position="139"/>
    </location>
</feature>
<dbReference type="CDD" id="cd17313">
    <property type="entry name" value="MFS_SLC45_SUC"/>
    <property type="match status" value="1"/>
</dbReference>
<evidence type="ECO:0000256" key="5">
    <source>
        <dbReference type="ARBA" id="ARBA00023136"/>
    </source>
</evidence>
<evidence type="ECO:0000313" key="8">
    <source>
        <dbReference type="Proteomes" id="UP000504634"/>
    </source>
</evidence>
<dbReference type="PANTHER" id="PTHR19432">
    <property type="entry name" value="SUGAR TRANSPORTER"/>
    <property type="match status" value="1"/>
</dbReference>
<comment type="subcellular location">
    <subcellularLocation>
        <location evidence="1">Membrane</location>
        <topology evidence="1">Multi-pass membrane protein</topology>
    </subcellularLocation>
</comment>
<dbReference type="InterPro" id="IPR011701">
    <property type="entry name" value="MFS"/>
</dbReference>
<feature type="transmembrane region" description="Helical" evidence="7">
    <location>
        <begin position="266"/>
        <end position="285"/>
    </location>
</feature>
<feature type="transmembrane region" description="Helical" evidence="7">
    <location>
        <begin position="574"/>
        <end position="595"/>
    </location>
</feature>
<proteinExistence type="inferred from homology"/>
<feature type="transmembrane region" description="Helical" evidence="7">
    <location>
        <begin position="225"/>
        <end position="246"/>
    </location>
</feature>
<keyword evidence="2" id="KW-0813">Transport</keyword>
<organism evidence="8 9">
    <name type="scientific">Drosophila lebanonensis</name>
    <name type="common">Fruit fly</name>
    <name type="synonym">Scaptodrosophila lebanonensis</name>
    <dbReference type="NCBI Taxonomy" id="7225"/>
    <lineage>
        <taxon>Eukaryota</taxon>
        <taxon>Metazoa</taxon>
        <taxon>Ecdysozoa</taxon>
        <taxon>Arthropoda</taxon>
        <taxon>Hexapoda</taxon>
        <taxon>Insecta</taxon>
        <taxon>Pterygota</taxon>
        <taxon>Neoptera</taxon>
        <taxon>Endopterygota</taxon>
        <taxon>Diptera</taxon>
        <taxon>Brachycera</taxon>
        <taxon>Muscomorpha</taxon>
        <taxon>Ephydroidea</taxon>
        <taxon>Drosophilidae</taxon>
        <taxon>Scaptodrosophila</taxon>
    </lineage>
</organism>
<reference evidence="9 10" key="1">
    <citation type="submission" date="2025-04" db="UniProtKB">
        <authorList>
            <consortium name="RefSeq"/>
        </authorList>
    </citation>
    <scope>IDENTIFICATION</scope>
    <source>
        <strain evidence="9 10">11010-0011.00</strain>
        <tissue evidence="9 10">Whole body</tissue>
    </source>
</reference>
<dbReference type="GO" id="GO:0008506">
    <property type="term" value="F:sucrose:proton symporter activity"/>
    <property type="evidence" value="ECO:0007669"/>
    <property type="project" value="TreeGrafter"/>
</dbReference>
<evidence type="ECO:0000256" key="6">
    <source>
        <dbReference type="ARBA" id="ARBA00038193"/>
    </source>
</evidence>
<dbReference type="OrthoDB" id="28755at2759"/>
<sequence>MVGVAAPSLAAELSSSKNPMIKYMLKTRENHARTQDADYSHVFRRKTGFELFRLSAIAMAIEFAYAAETSFVSPILLQIGIDHKHMTMAWGLSPLIGFFVSPLLGSVSDRCRLRWGRRRPIISVLSLGILCGLILVPYGKQLGELLGDVGYNITEPMVNNYTNLIGDGTVAALVAPATEEVSPANFKYAVILTILGMVLLDFDADTCQTPARTYLLDMCVPEEQPRALTMFTLFAGFGGTIGYAIGGIDWETTSFGNFLGGNIPTVFGLVTIIFVICYIITITTLREIPLELIERDELLRPLSEAAIKQELKKNNNAIYYIKETTTLELQMADDLRQSEMMQESYQNGYSPKMTNKSQDVEQSSNVETPITLGAYIKSIFIMPKSMRILAFTNLLCWMGHVTYCLYFTDFVGEAVFHGDPSASPNSELALLYEEGVRFGCWGMSIYALSCSVYSLTVTKLMKWFGTKAVYISGMVYYGIGMLILGLWPTKWGVLVFSTSAGILYGTLFTLPFMLVANYHAKNCFHVHNGETVPLKQARGLGTDVAIISSMVFIAQLIVSLFVGPLVSWMGTTCAILYASTVLSFLAAISAMFVLYV</sequence>
<dbReference type="GO" id="GO:0016020">
    <property type="term" value="C:membrane"/>
    <property type="evidence" value="ECO:0007669"/>
    <property type="project" value="UniProtKB-SubCell"/>
</dbReference>
<evidence type="ECO:0000313" key="10">
    <source>
        <dbReference type="RefSeq" id="XP_030385416.1"/>
    </source>
</evidence>
<feature type="transmembrane region" description="Helical" evidence="7">
    <location>
        <begin position="87"/>
        <end position="108"/>
    </location>
</feature>
<keyword evidence="8" id="KW-1185">Reference proteome</keyword>
<feature type="transmembrane region" description="Helical" evidence="7">
    <location>
        <begin position="388"/>
        <end position="408"/>
    </location>
</feature>
<evidence type="ECO:0000256" key="4">
    <source>
        <dbReference type="ARBA" id="ARBA00022989"/>
    </source>
</evidence>
<dbReference type="Pfam" id="PF07690">
    <property type="entry name" value="MFS_1"/>
    <property type="match status" value="1"/>
</dbReference>
<dbReference type="GeneID" id="115632417"/>
<dbReference type="Gene3D" id="1.20.1250.20">
    <property type="entry name" value="MFS general substrate transporter like domains"/>
    <property type="match status" value="1"/>
</dbReference>
<evidence type="ECO:0000256" key="1">
    <source>
        <dbReference type="ARBA" id="ARBA00004141"/>
    </source>
</evidence>
<feature type="transmembrane region" description="Helical" evidence="7">
    <location>
        <begin position="544"/>
        <end position="568"/>
    </location>
</feature>
<evidence type="ECO:0000256" key="3">
    <source>
        <dbReference type="ARBA" id="ARBA00022692"/>
    </source>
</evidence>
<evidence type="ECO:0000256" key="2">
    <source>
        <dbReference type="ARBA" id="ARBA00022448"/>
    </source>
</evidence>
<keyword evidence="4 7" id="KW-1133">Transmembrane helix</keyword>
<dbReference type="SUPFAM" id="SSF103473">
    <property type="entry name" value="MFS general substrate transporter"/>
    <property type="match status" value="2"/>
</dbReference>
<feature type="transmembrane region" description="Helical" evidence="7">
    <location>
        <begin position="51"/>
        <end position="67"/>
    </location>
</feature>
<feature type="transmembrane region" description="Helical" evidence="7">
    <location>
        <begin position="468"/>
        <end position="487"/>
    </location>
</feature>
<dbReference type="PANTHER" id="PTHR19432:SF35">
    <property type="entry name" value="SOLUTE CARRIER FAMILY 45 MEMBER 3 ISOFORM X1"/>
    <property type="match status" value="1"/>
</dbReference>
<evidence type="ECO:0000256" key="7">
    <source>
        <dbReference type="SAM" id="Phobius"/>
    </source>
</evidence>
<dbReference type="RefSeq" id="XP_030385414.1">
    <property type="nucleotide sequence ID" value="XM_030529554.1"/>
</dbReference>
<feature type="transmembrane region" description="Helical" evidence="7">
    <location>
        <begin position="493"/>
        <end position="515"/>
    </location>
</feature>
<name>A0A6J2UAP1_DROLE</name>
<comment type="similarity">
    <text evidence="6">Belongs to the glycoside-pentoside-hexuronide (GPH) cation symporter transporter (TC 2.A.2) family.</text>
</comment>
<dbReference type="CTD" id="39055"/>
<keyword evidence="3 7" id="KW-0812">Transmembrane</keyword>
<gene>
    <name evidence="9 10" type="primary">LOC115632417</name>
</gene>
<dbReference type="Proteomes" id="UP000504634">
    <property type="component" value="Unplaced"/>
</dbReference>